<comment type="caution">
    <text evidence="2">The sequence shown here is derived from an EMBL/GenBank/DDBJ whole genome shotgun (WGS) entry which is preliminary data.</text>
</comment>
<dbReference type="RefSeq" id="WP_386764768.1">
    <property type="nucleotide sequence ID" value="NZ_JBHSTI010000008.1"/>
</dbReference>
<dbReference type="EMBL" id="JBHSTI010000008">
    <property type="protein sequence ID" value="MFC6237456.1"/>
    <property type="molecule type" value="Genomic_DNA"/>
</dbReference>
<reference evidence="3" key="1">
    <citation type="journal article" date="2019" name="Int. J. Syst. Evol. Microbiol.">
        <title>The Global Catalogue of Microorganisms (GCM) 10K type strain sequencing project: providing services to taxonomists for standard genome sequencing and annotation.</title>
        <authorList>
            <consortium name="The Broad Institute Genomics Platform"/>
            <consortium name="The Broad Institute Genome Sequencing Center for Infectious Disease"/>
            <person name="Wu L."/>
            <person name="Ma J."/>
        </authorList>
    </citation>
    <scope>NUCLEOTIDE SEQUENCE [LARGE SCALE GENOMIC DNA]</scope>
    <source>
        <strain evidence="3">CGMCC 4.7317</strain>
    </source>
</reference>
<keyword evidence="1" id="KW-0472">Membrane</keyword>
<protein>
    <submittedName>
        <fullName evidence="2">Uncharacterized protein</fullName>
    </submittedName>
</protein>
<keyword evidence="1" id="KW-1133">Transmembrane helix</keyword>
<accession>A0ABW1SYC2</accession>
<evidence type="ECO:0000313" key="2">
    <source>
        <dbReference type="EMBL" id="MFC6237456.1"/>
    </source>
</evidence>
<dbReference type="Proteomes" id="UP001596138">
    <property type="component" value="Unassembled WGS sequence"/>
</dbReference>
<name>A0ABW1SYC2_9ACTN</name>
<keyword evidence="1" id="KW-0812">Transmembrane</keyword>
<evidence type="ECO:0000256" key="1">
    <source>
        <dbReference type="SAM" id="Phobius"/>
    </source>
</evidence>
<sequence length="195" mass="20051">MSTITATPTATPSSLGKTPLLVGIGVVTLVAVSAVVVPRLSFTATTSTPAVSSAPRAGGPDALEAQQRAALARSRSGGLDVAERAGIAARLKSEARLDRLAKTQGNYAGTVAAAAVVPTSVIGQQVGGLHRSYAFTGTTGYSSVLDSQVPRSNGYQAQPSGGERTVWNDRFVPPYDDPSWAEAIERHYFGAHATG</sequence>
<feature type="transmembrane region" description="Helical" evidence="1">
    <location>
        <begin position="20"/>
        <end position="37"/>
    </location>
</feature>
<keyword evidence="3" id="KW-1185">Reference proteome</keyword>
<organism evidence="2 3">
    <name type="scientific">Longivirga aurantiaca</name>
    <dbReference type="NCBI Taxonomy" id="1837743"/>
    <lineage>
        <taxon>Bacteria</taxon>
        <taxon>Bacillati</taxon>
        <taxon>Actinomycetota</taxon>
        <taxon>Actinomycetes</taxon>
        <taxon>Sporichthyales</taxon>
        <taxon>Sporichthyaceae</taxon>
        <taxon>Longivirga</taxon>
    </lineage>
</organism>
<proteinExistence type="predicted"/>
<evidence type="ECO:0000313" key="3">
    <source>
        <dbReference type="Proteomes" id="UP001596138"/>
    </source>
</evidence>
<gene>
    <name evidence="2" type="ORF">ACFQGU_06175</name>
</gene>